<dbReference type="VEuPathDB" id="FungiDB:SCHCODRAFT_02498106"/>
<gene>
    <name evidence="3" type="ORF">SCHCODRAFT_49537</name>
</gene>
<dbReference type="CDD" id="cd23814">
    <property type="entry name" value="UEV_AKTIP"/>
    <property type="match status" value="1"/>
</dbReference>
<sequence length="154" mass="17555">MSRSKGHKPTDSASKEVDTVSPATKTAVALEYASLRHASHCPLGVYVVPSLESLLLWDAVLFVHQGYYSDAVLKFRLAFPRNYPERPPVVQFVTDVFHPLVAQDGIFNLAPRFRPWRPKEHHVFDVLYWVKAAFKKNALDSLEEGDCLNREAYR</sequence>
<dbReference type="EMBL" id="GL377302">
    <property type="protein sequence ID" value="EFJ02953.1"/>
    <property type="molecule type" value="Genomic_DNA"/>
</dbReference>
<evidence type="ECO:0000313" key="3">
    <source>
        <dbReference type="EMBL" id="EFJ02953.1"/>
    </source>
</evidence>
<dbReference type="InParanoid" id="D8PP36"/>
<dbReference type="SUPFAM" id="SSF54495">
    <property type="entry name" value="UBC-like"/>
    <property type="match status" value="1"/>
</dbReference>
<dbReference type="KEGG" id="scm:SCHCO_02498106"/>
<dbReference type="eggNOG" id="KOG0429">
    <property type="taxonomic scope" value="Eukaryota"/>
</dbReference>
<dbReference type="InterPro" id="IPR016135">
    <property type="entry name" value="UBQ-conjugating_enzyme/RWD"/>
</dbReference>
<name>D8PP36_SCHCM</name>
<evidence type="ECO:0000259" key="2">
    <source>
        <dbReference type="PROSITE" id="PS50127"/>
    </source>
</evidence>
<dbReference type="InterPro" id="IPR050113">
    <property type="entry name" value="Ub_conjugating_enzyme"/>
</dbReference>
<dbReference type="Proteomes" id="UP000007431">
    <property type="component" value="Unassembled WGS sequence"/>
</dbReference>
<dbReference type="RefSeq" id="XP_003037855.1">
    <property type="nucleotide sequence ID" value="XM_003037809.1"/>
</dbReference>
<keyword evidence="1" id="KW-0833">Ubl conjugation pathway</keyword>
<organism evidence="4">
    <name type="scientific">Schizophyllum commune (strain H4-8 / FGSC 9210)</name>
    <name type="common">Split gill fungus</name>
    <dbReference type="NCBI Taxonomy" id="578458"/>
    <lineage>
        <taxon>Eukaryota</taxon>
        <taxon>Fungi</taxon>
        <taxon>Dikarya</taxon>
        <taxon>Basidiomycota</taxon>
        <taxon>Agaricomycotina</taxon>
        <taxon>Agaricomycetes</taxon>
        <taxon>Agaricomycetidae</taxon>
        <taxon>Agaricales</taxon>
        <taxon>Schizophyllaceae</taxon>
        <taxon>Schizophyllum</taxon>
    </lineage>
</organism>
<accession>D8PP36</accession>
<dbReference type="OrthoDB" id="5596422at2759"/>
<protein>
    <recommendedName>
        <fullName evidence="2">UBC core domain-containing protein</fullName>
    </recommendedName>
</protein>
<dbReference type="STRING" id="578458.D8PP36"/>
<dbReference type="PROSITE" id="PS50127">
    <property type="entry name" value="UBC_2"/>
    <property type="match status" value="1"/>
</dbReference>
<dbReference type="AlphaFoldDB" id="D8PP36"/>
<dbReference type="Gene3D" id="3.10.110.10">
    <property type="entry name" value="Ubiquitin Conjugating Enzyme"/>
    <property type="match status" value="1"/>
</dbReference>
<dbReference type="PANTHER" id="PTHR24067">
    <property type="entry name" value="UBIQUITIN-CONJUGATING ENZYME E2"/>
    <property type="match status" value="1"/>
</dbReference>
<dbReference type="GeneID" id="9585865"/>
<dbReference type="HOGENOM" id="CLU_1759568_0_0_1"/>
<dbReference type="InterPro" id="IPR000608">
    <property type="entry name" value="UBC"/>
</dbReference>
<evidence type="ECO:0000313" key="4">
    <source>
        <dbReference type="Proteomes" id="UP000007431"/>
    </source>
</evidence>
<proteinExistence type="predicted"/>
<feature type="domain" description="UBC core" evidence="2">
    <location>
        <begin position="23"/>
        <end position="154"/>
    </location>
</feature>
<dbReference type="Pfam" id="PF00179">
    <property type="entry name" value="UQ_con"/>
    <property type="match status" value="1"/>
</dbReference>
<evidence type="ECO:0000256" key="1">
    <source>
        <dbReference type="ARBA" id="ARBA00022786"/>
    </source>
</evidence>
<dbReference type="OMA" id="ESILAWD"/>
<keyword evidence="4" id="KW-1185">Reference proteome</keyword>
<reference evidence="3 4" key="1">
    <citation type="journal article" date="2010" name="Nat. Biotechnol.">
        <title>Genome sequence of the model mushroom Schizophyllum commune.</title>
        <authorList>
            <person name="Ohm R.A."/>
            <person name="de Jong J.F."/>
            <person name="Lugones L.G."/>
            <person name="Aerts A."/>
            <person name="Kothe E."/>
            <person name="Stajich J.E."/>
            <person name="de Vries R.P."/>
            <person name="Record E."/>
            <person name="Levasseur A."/>
            <person name="Baker S.E."/>
            <person name="Bartholomew K.A."/>
            <person name="Coutinho P.M."/>
            <person name="Erdmann S."/>
            <person name="Fowler T.J."/>
            <person name="Gathman A.C."/>
            <person name="Lombard V."/>
            <person name="Henrissat B."/>
            <person name="Knabe N."/>
            <person name="Kuees U."/>
            <person name="Lilly W.W."/>
            <person name="Lindquist E."/>
            <person name="Lucas S."/>
            <person name="Magnuson J.K."/>
            <person name="Piumi F."/>
            <person name="Raudaskoski M."/>
            <person name="Salamov A."/>
            <person name="Schmutz J."/>
            <person name="Schwarze F.W.M.R."/>
            <person name="vanKuyk P.A."/>
            <person name="Horton J.S."/>
            <person name="Grigoriev I.V."/>
            <person name="Woesten H.A.B."/>
        </authorList>
    </citation>
    <scope>NUCLEOTIDE SEQUENCE [LARGE SCALE GENOMIC DNA]</scope>
    <source>
        <strain evidence="4">H4-8 / FGSC 9210</strain>
    </source>
</reference>